<evidence type="ECO:0000256" key="4">
    <source>
        <dbReference type="HAMAP-Rule" id="MF_00923"/>
    </source>
</evidence>
<dbReference type="EMBL" id="NVVJ01000042">
    <property type="protein sequence ID" value="PCJ23249.1"/>
    <property type="molecule type" value="Genomic_DNA"/>
</dbReference>
<feature type="domain" description="Pyrrolo-quinoline quinone repeat" evidence="5">
    <location>
        <begin position="127"/>
        <end position="336"/>
    </location>
</feature>
<dbReference type="InterPro" id="IPR011047">
    <property type="entry name" value="Quinoprotein_ADH-like_sf"/>
</dbReference>
<dbReference type="GO" id="GO:0051205">
    <property type="term" value="P:protein insertion into membrane"/>
    <property type="evidence" value="ECO:0007669"/>
    <property type="project" value="UniProtKB-UniRule"/>
</dbReference>
<evidence type="ECO:0000256" key="1">
    <source>
        <dbReference type="ARBA" id="ARBA00022729"/>
    </source>
</evidence>
<evidence type="ECO:0000313" key="6">
    <source>
        <dbReference type="EMBL" id="PCJ23249.1"/>
    </source>
</evidence>
<dbReference type="AlphaFoldDB" id="A0A2A5AVG5"/>
<dbReference type="SMART" id="SM00564">
    <property type="entry name" value="PQQ"/>
    <property type="match status" value="7"/>
</dbReference>
<dbReference type="PANTHER" id="PTHR34512:SF30">
    <property type="entry name" value="OUTER MEMBRANE PROTEIN ASSEMBLY FACTOR BAMB"/>
    <property type="match status" value="1"/>
</dbReference>
<dbReference type="GO" id="GO:0043165">
    <property type="term" value="P:Gram-negative-bacterium-type cell outer membrane assembly"/>
    <property type="evidence" value="ECO:0007669"/>
    <property type="project" value="UniProtKB-UniRule"/>
</dbReference>
<organism evidence="6 7">
    <name type="scientific">SAR86 cluster bacterium</name>
    <dbReference type="NCBI Taxonomy" id="2030880"/>
    <lineage>
        <taxon>Bacteria</taxon>
        <taxon>Pseudomonadati</taxon>
        <taxon>Pseudomonadota</taxon>
        <taxon>Gammaproteobacteria</taxon>
        <taxon>SAR86 cluster</taxon>
    </lineage>
</organism>
<keyword evidence="2 4" id="KW-0472">Membrane</keyword>
<dbReference type="Pfam" id="PF13360">
    <property type="entry name" value="PQQ_2"/>
    <property type="match status" value="1"/>
</dbReference>
<dbReference type="PANTHER" id="PTHR34512">
    <property type="entry name" value="CELL SURFACE PROTEIN"/>
    <property type="match status" value="1"/>
</dbReference>
<dbReference type="HAMAP" id="MF_00923">
    <property type="entry name" value="OM_assembly_BamB"/>
    <property type="match status" value="1"/>
</dbReference>
<dbReference type="Gene3D" id="2.130.10.10">
    <property type="entry name" value="YVTN repeat-like/Quinoprotein amine dehydrogenase"/>
    <property type="match status" value="1"/>
</dbReference>
<comment type="caution">
    <text evidence="6">The sequence shown here is derived from an EMBL/GenBank/DDBJ whole genome shotgun (WGS) entry which is preliminary data.</text>
</comment>
<sequence>MTISRRRRSTFQTPLMNLRSSIRLVVLTALVLSLSSCAGFEIGKLNPLSWFGDDEVNPPAELVAIEQEVELIRQWSVNIGNGQGANYTEITPVLDGGLIFAASENGNIAAIEASSGDVIWRTRLDSPITGGVGAGEGLVMVGTEDAEIVVLDESTGEIKWAHAVSSEVLSPPQTNGDVVIAQTVDGKLLALDFSSGEQRWIYETTLPALTLRGTSTPVITPGGDVIAGFSNGTLIAVSADAGVLRWEERVAVPEGQYDIDRVIDVDGDLLLDGARVLASSYQGNLMAFDISTGRIVWGREASSYHGLEQGFGNIYYCDDKSYVTAIRDNTDDMVWENTDLEYREITAPTSISNFIAVADFEGYVHLLSQIDGRIVGRIQADKDGVRSNLLSANGRLYVYGNSGRLISYSIQ</sequence>
<reference evidence="7" key="1">
    <citation type="submission" date="2017-08" db="EMBL/GenBank/DDBJ databases">
        <title>A dynamic microbial community with high functional redundancy inhabits the cold, oxic subseafloor aquifer.</title>
        <authorList>
            <person name="Tully B.J."/>
            <person name="Wheat C.G."/>
            <person name="Glazer B.T."/>
            <person name="Huber J.A."/>
        </authorList>
    </citation>
    <scope>NUCLEOTIDE SEQUENCE [LARGE SCALE GENOMIC DNA]</scope>
</reference>
<evidence type="ECO:0000259" key="5">
    <source>
        <dbReference type="Pfam" id="PF13360"/>
    </source>
</evidence>
<accession>A0A2A5AVG5</accession>
<dbReference type="GO" id="GO:0009279">
    <property type="term" value="C:cell outer membrane"/>
    <property type="evidence" value="ECO:0007669"/>
    <property type="project" value="UniProtKB-SubCell"/>
</dbReference>
<dbReference type="InterPro" id="IPR018391">
    <property type="entry name" value="PQQ_b-propeller_rpt"/>
</dbReference>
<proteinExistence type="inferred from homology"/>
<evidence type="ECO:0000313" key="7">
    <source>
        <dbReference type="Proteomes" id="UP000218327"/>
    </source>
</evidence>
<dbReference type="InterPro" id="IPR002372">
    <property type="entry name" value="PQQ_rpt_dom"/>
</dbReference>
<evidence type="ECO:0000256" key="2">
    <source>
        <dbReference type="ARBA" id="ARBA00023136"/>
    </source>
</evidence>
<dbReference type="InterPro" id="IPR015943">
    <property type="entry name" value="WD40/YVTN_repeat-like_dom_sf"/>
</dbReference>
<dbReference type="NCBIfam" id="TIGR03300">
    <property type="entry name" value="assembly_YfgL"/>
    <property type="match status" value="1"/>
</dbReference>
<comment type="subcellular location">
    <subcellularLocation>
        <location evidence="4">Cell outer membrane</location>
    </subcellularLocation>
</comment>
<dbReference type="InterPro" id="IPR017687">
    <property type="entry name" value="BamB"/>
</dbReference>
<protein>
    <recommendedName>
        <fullName evidence="4">Outer membrane protein assembly factor BamB</fullName>
    </recommendedName>
</protein>
<comment type="function">
    <text evidence="4">Part of the outer membrane protein assembly complex, which is involved in assembly and insertion of beta-barrel proteins into the outer membrane.</text>
</comment>
<dbReference type="Proteomes" id="UP000218327">
    <property type="component" value="Unassembled WGS sequence"/>
</dbReference>
<gene>
    <name evidence="4 6" type="primary">bamB</name>
    <name evidence="6" type="ORF">COA96_12310</name>
</gene>
<keyword evidence="3 4" id="KW-0998">Cell outer membrane</keyword>
<evidence type="ECO:0000256" key="3">
    <source>
        <dbReference type="ARBA" id="ARBA00023237"/>
    </source>
</evidence>
<comment type="similarity">
    <text evidence="4">Belongs to the BamB family.</text>
</comment>
<keyword evidence="1 4" id="KW-0732">Signal</keyword>
<name>A0A2A5AVG5_9GAMM</name>
<comment type="subunit">
    <text evidence="4">Part of the Bam complex.</text>
</comment>
<dbReference type="SUPFAM" id="SSF50998">
    <property type="entry name" value="Quinoprotein alcohol dehydrogenase-like"/>
    <property type="match status" value="1"/>
</dbReference>